<dbReference type="Proteomes" id="UP000188729">
    <property type="component" value="Unassembled WGS sequence"/>
</dbReference>
<keyword evidence="2 4" id="KW-0238">DNA-binding</keyword>
<sequence>MNAGPDLDSDRTVRFAKRRSQILDTASAHINRHGARGMTLTAVAKALGLDTSSVTYYFKRKEQLAAACFERTLQWWHDAVVAAARECDGPARVRHLIAAQFDLHRSQRAPGAGELAVLSDIRALDAPARKPLETLYAESFAIIRGYFVPASGAAVGSRSAIAATHLSASLQWLPAWIDRYQLRDFPRIEARLFDVLAHGLSRDGRAWAVMPADRSNDEADTVQARFLAAATRLINSHGYVGASVERIAAELGVSTGSFYHHLANKDDLVLACFQRSFATIEAAQAHGDAVGKDEGERLATAAAFLVGLQFDDNSPLLRMSAYQALPLDLRGDMLIQAGQVTRHVAGTIADGIADGSIRPVDPLIASQTVMAAISAASDLSTWAKPRSREEAVRAYLEPLRTGLFG</sequence>
<dbReference type="Pfam" id="PF00440">
    <property type="entry name" value="TetR_N"/>
    <property type="match status" value="2"/>
</dbReference>
<feature type="domain" description="HTH tetR-type" evidence="5">
    <location>
        <begin position="16"/>
        <end position="76"/>
    </location>
</feature>
<protein>
    <submittedName>
        <fullName evidence="6">Transcriptional regulator BetI</fullName>
    </submittedName>
</protein>
<dbReference type="RefSeq" id="WP_076744454.1">
    <property type="nucleotide sequence ID" value="NZ_MPSB01000006.1"/>
</dbReference>
<dbReference type="OrthoDB" id="9779746at2"/>
<comment type="caution">
    <text evidence="6">The sequence shown here is derived from an EMBL/GenBank/DDBJ whole genome shotgun (WGS) entry which is preliminary data.</text>
</comment>
<evidence type="ECO:0000256" key="2">
    <source>
        <dbReference type="ARBA" id="ARBA00023125"/>
    </source>
</evidence>
<dbReference type="GO" id="GO:0003700">
    <property type="term" value="F:DNA-binding transcription factor activity"/>
    <property type="evidence" value="ECO:0007669"/>
    <property type="project" value="TreeGrafter"/>
</dbReference>
<feature type="DNA-binding region" description="H-T-H motif" evidence="4">
    <location>
        <begin position="39"/>
        <end position="58"/>
    </location>
</feature>
<gene>
    <name evidence="6" type="ORF">SPHI_16770</name>
</gene>
<evidence type="ECO:0000256" key="3">
    <source>
        <dbReference type="ARBA" id="ARBA00023163"/>
    </source>
</evidence>
<keyword evidence="1" id="KW-0805">Transcription regulation</keyword>
<dbReference type="STRING" id="1915074.SPHI_16770"/>
<accession>A0A1V2EU31</accession>
<dbReference type="Gene3D" id="1.10.10.60">
    <property type="entry name" value="Homeodomain-like"/>
    <property type="match status" value="2"/>
</dbReference>
<dbReference type="GO" id="GO:0000976">
    <property type="term" value="F:transcription cis-regulatory region binding"/>
    <property type="evidence" value="ECO:0007669"/>
    <property type="project" value="TreeGrafter"/>
</dbReference>
<evidence type="ECO:0000259" key="5">
    <source>
        <dbReference type="PROSITE" id="PS50977"/>
    </source>
</evidence>
<feature type="domain" description="HTH tetR-type" evidence="5">
    <location>
        <begin position="220"/>
        <end position="280"/>
    </location>
</feature>
<feature type="DNA-binding region" description="H-T-H motif" evidence="4">
    <location>
        <begin position="243"/>
        <end position="262"/>
    </location>
</feature>
<keyword evidence="3" id="KW-0804">Transcription</keyword>
<dbReference type="PROSITE" id="PS50977">
    <property type="entry name" value="HTH_TETR_2"/>
    <property type="match status" value="2"/>
</dbReference>
<dbReference type="InterPro" id="IPR009057">
    <property type="entry name" value="Homeodomain-like_sf"/>
</dbReference>
<keyword evidence="7" id="KW-1185">Reference proteome</keyword>
<dbReference type="PANTHER" id="PTHR30055:SF234">
    <property type="entry name" value="HTH-TYPE TRANSCRIPTIONAL REGULATOR BETI"/>
    <property type="match status" value="1"/>
</dbReference>
<dbReference type="InterPro" id="IPR050109">
    <property type="entry name" value="HTH-type_TetR-like_transc_reg"/>
</dbReference>
<dbReference type="SUPFAM" id="SSF46689">
    <property type="entry name" value="Homeodomain-like"/>
    <property type="match status" value="2"/>
</dbReference>
<dbReference type="SUPFAM" id="SSF48498">
    <property type="entry name" value="Tetracyclin repressor-like, C-terminal domain"/>
    <property type="match status" value="1"/>
</dbReference>
<dbReference type="PANTHER" id="PTHR30055">
    <property type="entry name" value="HTH-TYPE TRANSCRIPTIONAL REGULATOR RUTR"/>
    <property type="match status" value="1"/>
</dbReference>
<evidence type="ECO:0000313" key="7">
    <source>
        <dbReference type="Proteomes" id="UP000188729"/>
    </source>
</evidence>
<dbReference type="EMBL" id="MPSB01000006">
    <property type="protein sequence ID" value="ONF96063.1"/>
    <property type="molecule type" value="Genomic_DNA"/>
</dbReference>
<organism evidence="6 7">
    <name type="scientific">Sphingomonas jeddahensis</name>
    <dbReference type="NCBI Taxonomy" id="1915074"/>
    <lineage>
        <taxon>Bacteria</taxon>
        <taxon>Pseudomonadati</taxon>
        <taxon>Pseudomonadota</taxon>
        <taxon>Alphaproteobacteria</taxon>
        <taxon>Sphingomonadales</taxon>
        <taxon>Sphingomonadaceae</taxon>
        <taxon>Sphingomonas</taxon>
    </lineage>
</organism>
<proteinExistence type="predicted"/>
<dbReference type="InterPro" id="IPR036271">
    <property type="entry name" value="Tet_transcr_reg_TetR-rel_C_sf"/>
</dbReference>
<evidence type="ECO:0000256" key="4">
    <source>
        <dbReference type="PROSITE-ProRule" id="PRU00335"/>
    </source>
</evidence>
<name>A0A1V2EU31_9SPHN</name>
<dbReference type="AlphaFoldDB" id="A0A1V2EU31"/>
<dbReference type="InterPro" id="IPR001647">
    <property type="entry name" value="HTH_TetR"/>
</dbReference>
<dbReference type="PRINTS" id="PR00455">
    <property type="entry name" value="HTHTETR"/>
</dbReference>
<evidence type="ECO:0000256" key="1">
    <source>
        <dbReference type="ARBA" id="ARBA00023015"/>
    </source>
</evidence>
<dbReference type="Gene3D" id="1.10.357.10">
    <property type="entry name" value="Tetracycline Repressor, domain 2"/>
    <property type="match status" value="2"/>
</dbReference>
<reference evidence="6 7" key="1">
    <citation type="submission" date="2016-11" db="EMBL/GenBank/DDBJ databases">
        <title>Genome sequence of Sphingomonas jeddahensis G39.</title>
        <authorList>
            <person name="Poehlein A."/>
            <person name="Wuebbeler J.H."/>
            <person name="Steinbuechel A."/>
            <person name="Daniel R."/>
        </authorList>
    </citation>
    <scope>NUCLEOTIDE SEQUENCE [LARGE SCALE GENOMIC DNA]</scope>
    <source>
        <strain evidence="6 7">G39</strain>
    </source>
</reference>
<evidence type="ECO:0000313" key="6">
    <source>
        <dbReference type="EMBL" id="ONF96063.1"/>
    </source>
</evidence>